<gene>
    <name evidence="12" type="ORF">SUZIE_114960</name>
</gene>
<evidence type="ECO:0000313" key="12">
    <source>
        <dbReference type="EMBL" id="MBZ3871842.1"/>
    </source>
</evidence>
<evidence type="ECO:0000256" key="2">
    <source>
        <dbReference type="ARBA" id="ARBA00022475"/>
    </source>
</evidence>
<evidence type="ECO:0000313" key="13">
    <source>
        <dbReference type="Proteomes" id="UP001166674"/>
    </source>
</evidence>
<dbReference type="InterPro" id="IPR000276">
    <property type="entry name" value="GPCR_Rhodpsn"/>
</dbReference>
<dbReference type="GO" id="GO:0005886">
    <property type="term" value="C:plasma membrane"/>
    <property type="evidence" value="ECO:0007669"/>
    <property type="project" value="UniProtKB-SubCell"/>
</dbReference>
<accession>A0AA41MHJ5</accession>
<dbReference type="SUPFAM" id="SSF81321">
    <property type="entry name" value="Family A G protein-coupled receptor-like"/>
    <property type="match status" value="1"/>
</dbReference>
<proteinExistence type="predicted"/>
<evidence type="ECO:0000256" key="5">
    <source>
        <dbReference type="ARBA" id="ARBA00023040"/>
    </source>
</evidence>
<dbReference type="FunFam" id="1.20.1070.10:FF:000015">
    <property type="entry name" value="Olfactory receptor"/>
    <property type="match status" value="1"/>
</dbReference>
<reference evidence="12" key="1">
    <citation type="submission" date="2020-03" db="EMBL/GenBank/DDBJ databases">
        <title>Studies in the Genomics of Life Span.</title>
        <authorList>
            <person name="Glass D."/>
        </authorList>
    </citation>
    <scope>NUCLEOTIDE SEQUENCE</scope>
    <source>
        <strain evidence="12">SUZIE</strain>
        <tissue evidence="12">Muscle</tissue>
    </source>
</reference>
<evidence type="ECO:0000256" key="9">
    <source>
        <dbReference type="ARBA" id="ARBA00053672"/>
    </source>
</evidence>
<keyword evidence="3 10" id="KW-0812">Transmembrane</keyword>
<comment type="caution">
    <text evidence="12">The sequence shown here is derived from an EMBL/GenBank/DDBJ whole genome shotgun (WGS) entry which is preliminary data.</text>
</comment>
<protein>
    <submittedName>
        <fullName evidence="12">Olfactory receptor 7C2</fullName>
    </submittedName>
</protein>
<dbReference type="PROSITE" id="PS50262">
    <property type="entry name" value="G_PROTEIN_RECEP_F1_2"/>
    <property type="match status" value="1"/>
</dbReference>
<dbReference type="AlphaFoldDB" id="A0AA41MHJ5"/>
<evidence type="ECO:0000256" key="4">
    <source>
        <dbReference type="ARBA" id="ARBA00022989"/>
    </source>
</evidence>
<evidence type="ECO:0000256" key="3">
    <source>
        <dbReference type="ARBA" id="ARBA00022692"/>
    </source>
</evidence>
<keyword evidence="8" id="KW-0807">Transducer</keyword>
<feature type="transmembrane region" description="Helical" evidence="10">
    <location>
        <begin position="255"/>
        <end position="277"/>
    </location>
</feature>
<organism evidence="12 13">
    <name type="scientific">Sciurus carolinensis</name>
    <name type="common">Eastern gray squirrel</name>
    <dbReference type="NCBI Taxonomy" id="30640"/>
    <lineage>
        <taxon>Eukaryota</taxon>
        <taxon>Metazoa</taxon>
        <taxon>Chordata</taxon>
        <taxon>Craniata</taxon>
        <taxon>Vertebrata</taxon>
        <taxon>Euteleostomi</taxon>
        <taxon>Mammalia</taxon>
        <taxon>Eutheria</taxon>
        <taxon>Euarchontoglires</taxon>
        <taxon>Glires</taxon>
        <taxon>Rodentia</taxon>
        <taxon>Sciuromorpha</taxon>
        <taxon>Sciuridae</taxon>
        <taxon>Sciurinae</taxon>
        <taxon>Sciurini</taxon>
        <taxon>Sciurus</taxon>
    </lineage>
</organism>
<dbReference type="PRINTS" id="PR00237">
    <property type="entry name" value="GPCRRHODOPSN"/>
</dbReference>
<keyword evidence="7 12" id="KW-0675">Receptor</keyword>
<evidence type="ECO:0000259" key="11">
    <source>
        <dbReference type="PROSITE" id="PS50262"/>
    </source>
</evidence>
<dbReference type="CDD" id="cd15234">
    <property type="entry name" value="7tmA_OR7-like"/>
    <property type="match status" value="1"/>
</dbReference>
<evidence type="ECO:0000256" key="10">
    <source>
        <dbReference type="SAM" id="Phobius"/>
    </source>
</evidence>
<dbReference type="GO" id="GO:0004984">
    <property type="term" value="F:olfactory receptor activity"/>
    <property type="evidence" value="ECO:0007669"/>
    <property type="project" value="InterPro"/>
</dbReference>
<dbReference type="Pfam" id="PF13853">
    <property type="entry name" value="7tm_4"/>
    <property type="match status" value="1"/>
</dbReference>
<name>A0AA41MHJ5_SCICA</name>
<dbReference type="PRINTS" id="PR00245">
    <property type="entry name" value="OLFACTORYR"/>
</dbReference>
<feature type="transmembrane region" description="Helical" evidence="10">
    <location>
        <begin position="43"/>
        <end position="64"/>
    </location>
</feature>
<feature type="transmembrane region" description="Helical" evidence="10">
    <location>
        <begin position="211"/>
        <end position="234"/>
    </location>
</feature>
<feature type="transmembrane region" description="Helical" evidence="10">
    <location>
        <begin position="283"/>
        <end position="303"/>
    </location>
</feature>
<dbReference type="Gene3D" id="1.20.1070.10">
    <property type="entry name" value="Rhodopsin 7-helix transmembrane proteins"/>
    <property type="match status" value="1"/>
</dbReference>
<sequence length="338" mass="38064">MRRLSSCSLFLENPRNRIGRGNPTETGNFILLGFSDDPDLQSLLIGLLLSMYLVTVLGNLLIILTTISDSNLHKPMYFFLSKLSLADIVFTSTTVTKSLRNIQTQSRVITFAGCISQMYFFVVVLGCQDNFLLRVMPYDCFVAICHPLHYMAIMNPRLCQLMAIRSWFISVLGATPESMTFLRQSFCSNVEIRHFFCDLTEVLKLIYSDTLISTVVVYSMAIILGVFPLTGILFSYSQIFSSILRISSDRGKYKAFSTCGFQLQVVSFFYGTVLAVYLSSVAILPSSMILMASVIYTMVTPMLNPFIYSLRNRDIKVVLGRVFSKVLPLSERVDAHLS</sequence>
<dbReference type="InterPro" id="IPR000725">
    <property type="entry name" value="Olfact_rcpt"/>
</dbReference>
<dbReference type="Proteomes" id="UP001166674">
    <property type="component" value="Unassembled WGS sequence"/>
</dbReference>
<keyword evidence="5" id="KW-0297">G-protein coupled receptor</keyword>
<dbReference type="PANTHER" id="PTHR48001">
    <property type="entry name" value="OLFACTORY RECEPTOR"/>
    <property type="match status" value="1"/>
</dbReference>
<evidence type="ECO:0000256" key="7">
    <source>
        <dbReference type="ARBA" id="ARBA00023170"/>
    </source>
</evidence>
<comment type="subcellular location">
    <subcellularLocation>
        <location evidence="1">Cell membrane</location>
        <topology evidence="1">Multi-pass membrane protein</topology>
    </subcellularLocation>
</comment>
<feature type="domain" description="G-protein coupled receptors family 1 profile" evidence="11">
    <location>
        <begin position="58"/>
        <end position="308"/>
    </location>
</feature>
<dbReference type="EMBL" id="JAATJV010176713">
    <property type="protein sequence ID" value="MBZ3871842.1"/>
    <property type="molecule type" value="Genomic_DNA"/>
</dbReference>
<keyword evidence="2" id="KW-1003">Cell membrane</keyword>
<feature type="transmembrane region" description="Helical" evidence="10">
    <location>
        <begin position="108"/>
        <end position="127"/>
    </location>
</feature>
<keyword evidence="6 10" id="KW-0472">Membrane</keyword>
<evidence type="ECO:0000256" key="1">
    <source>
        <dbReference type="ARBA" id="ARBA00004651"/>
    </source>
</evidence>
<comment type="function">
    <text evidence="9">Possible taste receptor.</text>
</comment>
<dbReference type="InterPro" id="IPR017452">
    <property type="entry name" value="GPCR_Rhodpsn_7TM"/>
</dbReference>
<evidence type="ECO:0000256" key="6">
    <source>
        <dbReference type="ARBA" id="ARBA00023136"/>
    </source>
</evidence>
<keyword evidence="13" id="KW-1185">Reference proteome</keyword>
<keyword evidence="4 10" id="KW-1133">Transmembrane helix</keyword>
<dbReference type="GO" id="GO:0004930">
    <property type="term" value="F:G protein-coupled receptor activity"/>
    <property type="evidence" value="ECO:0007669"/>
    <property type="project" value="UniProtKB-KW"/>
</dbReference>
<evidence type="ECO:0000256" key="8">
    <source>
        <dbReference type="ARBA" id="ARBA00023224"/>
    </source>
</evidence>